<gene>
    <name evidence="3" type="ORF">LZ496_13790</name>
</gene>
<dbReference type="Gene3D" id="3.40.50.1390">
    <property type="entry name" value="Resolvase, N-terminal catalytic domain"/>
    <property type="match status" value="1"/>
</dbReference>
<dbReference type="PANTHER" id="PTHR30461">
    <property type="entry name" value="DNA-INVERTASE FROM LAMBDOID PROPHAGE"/>
    <property type="match status" value="1"/>
</dbReference>
<organism evidence="3 4">
    <name type="scientific">Sphingomonas caseinilyticus</name>
    <dbReference type="NCBI Taxonomy" id="2908205"/>
    <lineage>
        <taxon>Bacteria</taxon>
        <taxon>Pseudomonadati</taxon>
        <taxon>Pseudomonadota</taxon>
        <taxon>Alphaproteobacteria</taxon>
        <taxon>Sphingomonadales</taxon>
        <taxon>Sphingomonadaceae</taxon>
        <taxon>Sphingomonas</taxon>
    </lineage>
</organism>
<sequence>MTKRKFAPVALQKRCAIYTRRSVEPDPQQDFNSLEAQRAICAAYVTSQRHKGWLEISKSYEDSGRSGATLDRPALQGLMADIENGLVDVVVVYKLDRLTRTLLDFVRLIDFFERHGTVFVSITQNFDTADSMGRLILNVLLTFAQFERELASDRIRDKVRAMKQTGRWAGGPAPIGYDLRRRRLSVNEHEAEIVRNIFHRYIELKNMCRVYNECRDAGYTSKLWRTRAGKMVGGGPSRRHSFIMCSKTPSTSANSEITTSDFRAYMRR</sequence>
<dbReference type="InterPro" id="IPR006119">
    <property type="entry name" value="Resolv_N"/>
</dbReference>
<dbReference type="PROSITE" id="PS51737">
    <property type="entry name" value="RECOMBINASE_DNA_BIND"/>
    <property type="match status" value="1"/>
</dbReference>
<proteinExistence type="predicted"/>
<dbReference type="SMART" id="SM00857">
    <property type="entry name" value="Resolvase"/>
    <property type="match status" value="1"/>
</dbReference>
<feature type="domain" description="Recombinase" evidence="2">
    <location>
        <begin position="174"/>
        <end position="268"/>
    </location>
</feature>
<dbReference type="InterPro" id="IPR050639">
    <property type="entry name" value="SSR_resolvase"/>
</dbReference>
<dbReference type="Gene3D" id="3.90.1750.20">
    <property type="entry name" value="Putative Large Serine Recombinase, Chain B, Domain 2"/>
    <property type="match status" value="1"/>
</dbReference>
<dbReference type="CDD" id="cd00338">
    <property type="entry name" value="Ser_Recombinase"/>
    <property type="match status" value="1"/>
</dbReference>
<accession>A0ABT0RXZ8</accession>
<dbReference type="PROSITE" id="PS51736">
    <property type="entry name" value="RECOMBINASES_3"/>
    <property type="match status" value="1"/>
</dbReference>
<dbReference type="Pfam" id="PF00239">
    <property type="entry name" value="Resolvase"/>
    <property type="match status" value="1"/>
</dbReference>
<reference evidence="3 4" key="1">
    <citation type="submission" date="2022-05" db="EMBL/GenBank/DDBJ databases">
        <authorList>
            <person name="Jo J.-H."/>
            <person name="Im W.-T."/>
        </authorList>
    </citation>
    <scope>NUCLEOTIDE SEQUENCE [LARGE SCALE GENOMIC DNA]</scope>
    <source>
        <strain evidence="3 4">NSE70-1</strain>
    </source>
</reference>
<protein>
    <submittedName>
        <fullName evidence="3">Recombinase family protein</fullName>
    </submittedName>
</protein>
<dbReference type="EMBL" id="JAMGBA010000004">
    <property type="protein sequence ID" value="MCL6699847.1"/>
    <property type="molecule type" value="Genomic_DNA"/>
</dbReference>
<feature type="domain" description="Resolvase/invertase-type recombinase catalytic" evidence="1">
    <location>
        <begin position="14"/>
        <end position="166"/>
    </location>
</feature>
<dbReference type="InterPro" id="IPR036162">
    <property type="entry name" value="Resolvase-like_N_sf"/>
</dbReference>
<evidence type="ECO:0000259" key="2">
    <source>
        <dbReference type="PROSITE" id="PS51737"/>
    </source>
</evidence>
<dbReference type="InterPro" id="IPR038109">
    <property type="entry name" value="DNA_bind_recomb_sf"/>
</dbReference>
<comment type="caution">
    <text evidence="3">The sequence shown here is derived from an EMBL/GenBank/DDBJ whole genome shotgun (WGS) entry which is preliminary data.</text>
</comment>
<evidence type="ECO:0000259" key="1">
    <source>
        <dbReference type="PROSITE" id="PS51736"/>
    </source>
</evidence>
<name>A0ABT0RXZ8_9SPHN</name>
<keyword evidence="4" id="KW-1185">Reference proteome</keyword>
<dbReference type="Proteomes" id="UP001203410">
    <property type="component" value="Unassembled WGS sequence"/>
</dbReference>
<dbReference type="SUPFAM" id="SSF53041">
    <property type="entry name" value="Resolvase-like"/>
    <property type="match status" value="1"/>
</dbReference>
<dbReference type="PANTHER" id="PTHR30461:SF23">
    <property type="entry name" value="DNA RECOMBINASE-RELATED"/>
    <property type="match status" value="1"/>
</dbReference>
<dbReference type="RefSeq" id="WP_249905307.1">
    <property type="nucleotide sequence ID" value="NZ_JAMGBA010000004.1"/>
</dbReference>
<evidence type="ECO:0000313" key="4">
    <source>
        <dbReference type="Proteomes" id="UP001203410"/>
    </source>
</evidence>
<dbReference type="InterPro" id="IPR011109">
    <property type="entry name" value="DNA_bind_recombinase_dom"/>
</dbReference>
<evidence type="ECO:0000313" key="3">
    <source>
        <dbReference type="EMBL" id="MCL6699847.1"/>
    </source>
</evidence>